<dbReference type="PANTHER" id="PTHR33744">
    <property type="entry name" value="CARBOHYDRATE DIACID REGULATOR"/>
    <property type="match status" value="1"/>
</dbReference>
<dbReference type="AlphaFoldDB" id="A0A5B1M321"/>
<reference evidence="3 4" key="1">
    <citation type="submission" date="2019-09" db="EMBL/GenBank/DDBJ databases">
        <title>Nocardioides panacisoli sp. nov., isolated from the soil of a ginseng field.</title>
        <authorList>
            <person name="Cho C."/>
        </authorList>
    </citation>
    <scope>NUCLEOTIDE SEQUENCE [LARGE SCALE GENOMIC DNA]</scope>
    <source>
        <strain evidence="3 4">BN140041</strain>
    </source>
</reference>
<evidence type="ECO:0000313" key="3">
    <source>
        <dbReference type="EMBL" id="KAA1426150.1"/>
    </source>
</evidence>
<dbReference type="PANTHER" id="PTHR33744:SF1">
    <property type="entry name" value="DNA-BINDING TRANSCRIPTIONAL ACTIVATOR ADER"/>
    <property type="match status" value="1"/>
</dbReference>
<protein>
    <submittedName>
        <fullName evidence="3">Uncharacterized protein</fullName>
    </submittedName>
</protein>
<feature type="domain" description="PucR-like N-terminal" evidence="2">
    <location>
        <begin position="29"/>
        <end position="191"/>
    </location>
</feature>
<dbReference type="Gene3D" id="1.10.10.2840">
    <property type="entry name" value="PucR C-terminal helix-turn-helix domain"/>
    <property type="match status" value="1"/>
</dbReference>
<dbReference type="InterPro" id="IPR051448">
    <property type="entry name" value="CdaR-like_regulators"/>
</dbReference>
<evidence type="ECO:0000259" key="2">
    <source>
        <dbReference type="Pfam" id="PF25906"/>
    </source>
</evidence>
<organism evidence="3 4">
    <name type="scientific">Nocardioides antri</name>
    <dbReference type="NCBI Taxonomy" id="2607659"/>
    <lineage>
        <taxon>Bacteria</taxon>
        <taxon>Bacillati</taxon>
        <taxon>Actinomycetota</taxon>
        <taxon>Actinomycetes</taxon>
        <taxon>Propionibacteriales</taxon>
        <taxon>Nocardioidaceae</taxon>
        <taxon>Nocardioides</taxon>
    </lineage>
</organism>
<dbReference type="InterPro" id="IPR025736">
    <property type="entry name" value="PucR_C-HTH_dom"/>
</dbReference>
<dbReference type="EMBL" id="VUJW01000009">
    <property type="protein sequence ID" value="KAA1426150.1"/>
    <property type="molecule type" value="Genomic_DNA"/>
</dbReference>
<feature type="domain" description="PucR C-terminal helix-turn-helix" evidence="1">
    <location>
        <begin position="348"/>
        <end position="404"/>
    </location>
</feature>
<dbReference type="InterPro" id="IPR042070">
    <property type="entry name" value="PucR_C-HTH_sf"/>
</dbReference>
<evidence type="ECO:0000313" key="4">
    <source>
        <dbReference type="Proteomes" id="UP000324351"/>
    </source>
</evidence>
<gene>
    <name evidence="3" type="ORF">F0U47_14665</name>
</gene>
<keyword evidence="4" id="KW-1185">Reference proteome</keyword>
<sequence>MIVTLQPSARTGTRVEAPLGQRSGSGAFALPPEIARVARSLTEPLTDQMTGVIQDRISPFRNRHREDLLAILQEPIRAGITSFIEILENGPGRRPDIEALFQDVGRQEALHGNSLENLRAIMLIAARSSWHVIHRRCRELQVPDGVLGRLGDLLFAHIDNLERQISIGYLGAQSELQQDAARWRGPLIAALLSGAQSANLEELAASTGWRLPQSVQVIAVGTPAGADLPDVAGLPDTALVQVDQPVTTVITAASHAQGVLTRVRAAFAGLPVAVSWSVSVHDTADGARWASRALELRELGVLPADPVLQCSDHVATLWLHAEPLLRQLVIERHLAPLMREPERSRQVLSETLLLYLETHGSAPALAEQLDVHPQTVRYRLRRLREMFGDLIDSSESLTLLLALRSSLALWRAGHED</sequence>
<accession>A0A5B1M321</accession>
<reference evidence="3 4" key="2">
    <citation type="submission" date="2019-09" db="EMBL/GenBank/DDBJ databases">
        <authorList>
            <person name="Jin C."/>
        </authorList>
    </citation>
    <scope>NUCLEOTIDE SEQUENCE [LARGE SCALE GENOMIC DNA]</scope>
    <source>
        <strain evidence="3 4">BN140041</strain>
    </source>
</reference>
<evidence type="ECO:0000259" key="1">
    <source>
        <dbReference type="Pfam" id="PF13556"/>
    </source>
</evidence>
<proteinExistence type="predicted"/>
<dbReference type="Pfam" id="PF13556">
    <property type="entry name" value="HTH_30"/>
    <property type="match status" value="1"/>
</dbReference>
<comment type="caution">
    <text evidence="3">The sequence shown here is derived from an EMBL/GenBank/DDBJ whole genome shotgun (WGS) entry which is preliminary data.</text>
</comment>
<name>A0A5B1M321_9ACTN</name>
<dbReference type="InterPro" id="IPR058663">
    <property type="entry name" value="PucR-like_N"/>
</dbReference>
<dbReference type="Proteomes" id="UP000324351">
    <property type="component" value="Unassembled WGS sequence"/>
</dbReference>
<dbReference type="Pfam" id="PF25906">
    <property type="entry name" value="PucR-like_N"/>
    <property type="match status" value="1"/>
</dbReference>